<dbReference type="EMBL" id="CATQJA010002659">
    <property type="protein sequence ID" value="CAJ0580574.1"/>
    <property type="molecule type" value="Genomic_DNA"/>
</dbReference>
<keyword evidence="1" id="KW-1133">Transmembrane helix</keyword>
<sequence>MAQDITPFCEAAGKLDFSTLYIWQDIWKAVMNAIVPFFIAYMFLKRMIWVHKVFHTCCMLSMSSTLLLLLLERALSLHPKSSDRICRLVCRAFICLELTVFSVITLQYYVLEGDQEWYILHCQEETKIMPYYTVVMPILYLYALKKLRQRRNDEFLSIKEPRLNGKIVPFSEIYHKKLRDAWQTLDALPKQRNSK</sequence>
<gene>
    <name evidence="2" type="ORF">MSPICULIGERA_LOCUS18771</name>
</gene>
<accession>A0AA36D6G1</accession>
<comment type="caution">
    <text evidence="2">The sequence shown here is derived from an EMBL/GenBank/DDBJ whole genome shotgun (WGS) entry which is preliminary data.</text>
</comment>
<evidence type="ECO:0000313" key="2">
    <source>
        <dbReference type="EMBL" id="CAJ0580574.1"/>
    </source>
</evidence>
<keyword evidence="1" id="KW-0472">Membrane</keyword>
<name>A0AA36D6G1_9BILA</name>
<feature type="transmembrane region" description="Helical" evidence="1">
    <location>
        <begin position="26"/>
        <end position="44"/>
    </location>
</feature>
<feature type="transmembrane region" description="Helical" evidence="1">
    <location>
        <begin position="128"/>
        <end position="144"/>
    </location>
</feature>
<keyword evidence="1" id="KW-0812">Transmembrane</keyword>
<feature type="transmembrane region" description="Helical" evidence="1">
    <location>
        <begin position="88"/>
        <end position="108"/>
    </location>
</feature>
<proteinExistence type="predicted"/>
<evidence type="ECO:0000313" key="3">
    <source>
        <dbReference type="Proteomes" id="UP001177023"/>
    </source>
</evidence>
<keyword evidence="3" id="KW-1185">Reference proteome</keyword>
<evidence type="ECO:0000256" key="1">
    <source>
        <dbReference type="SAM" id="Phobius"/>
    </source>
</evidence>
<feature type="non-terminal residue" evidence="2">
    <location>
        <position position="1"/>
    </location>
</feature>
<dbReference type="AlphaFoldDB" id="A0AA36D6G1"/>
<organism evidence="2 3">
    <name type="scientific">Mesorhabditis spiculigera</name>
    <dbReference type="NCBI Taxonomy" id="96644"/>
    <lineage>
        <taxon>Eukaryota</taxon>
        <taxon>Metazoa</taxon>
        <taxon>Ecdysozoa</taxon>
        <taxon>Nematoda</taxon>
        <taxon>Chromadorea</taxon>
        <taxon>Rhabditida</taxon>
        <taxon>Rhabditina</taxon>
        <taxon>Rhabditomorpha</taxon>
        <taxon>Rhabditoidea</taxon>
        <taxon>Rhabditidae</taxon>
        <taxon>Mesorhabditinae</taxon>
        <taxon>Mesorhabditis</taxon>
    </lineage>
</organism>
<dbReference type="Proteomes" id="UP001177023">
    <property type="component" value="Unassembled WGS sequence"/>
</dbReference>
<protein>
    <submittedName>
        <fullName evidence="2">Uncharacterized protein</fullName>
    </submittedName>
</protein>
<reference evidence="2" key="1">
    <citation type="submission" date="2023-06" db="EMBL/GenBank/DDBJ databases">
        <authorList>
            <person name="Delattre M."/>
        </authorList>
    </citation>
    <scope>NUCLEOTIDE SEQUENCE</scope>
    <source>
        <strain evidence="2">AF72</strain>
    </source>
</reference>